<name>A0AB74KIM6_9BASI</name>
<dbReference type="AlphaFoldDB" id="A0AB74KIM6"/>
<reference evidence="2 3" key="1">
    <citation type="submission" date="2019-03" db="EMBL/GenBank/DDBJ databases">
        <title>Sequencing 25 genomes of Wallemia mellicola.</title>
        <authorList>
            <person name="Gostincar C."/>
        </authorList>
    </citation>
    <scope>NUCLEOTIDE SEQUENCE [LARGE SCALE GENOMIC DNA]</scope>
    <source>
        <strain evidence="2 3">EXF-1277</strain>
    </source>
</reference>
<proteinExistence type="predicted"/>
<evidence type="ECO:0000313" key="3">
    <source>
        <dbReference type="Proteomes" id="UP000305362"/>
    </source>
</evidence>
<gene>
    <name evidence="2" type="ORF">E3Q03_00589</name>
</gene>
<feature type="signal peptide" evidence="1">
    <location>
        <begin position="1"/>
        <end position="21"/>
    </location>
</feature>
<evidence type="ECO:0000313" key="2">
    <source>
        <dbReference type="EMBL" id="TIC71539.1"/>
    </source>
</evidence>
<protein>
    <submittedName>
        <fullName evidence="2">Uncharacterized protein</fullName>
    </submittedName>
</protein>
<keyword evidence="1" id="KW-0732">Signal</keyword>
<dbReference type="EMBL" id="SPRV01000003">
    <property type="protein sequence ID" value="TIC71539.1"/>
    <property type="molecule type" value="Genomic_DNA"/>
</dbReference>
<accession>A0AB74KIM6</accession>
<comment type="caution">
    <text evidence="2">The sequence shown here is derived from an EMBL/GenBank/DDBJ whole genome shotgun (WGS) entry which is preliminary data.</text>
</comment>
<organism evidence="2 3">
    <name type="scientific">Wallemia mellicola</name>
    <dbReference type="NCBI Taxonomy" id="1708541"/>
    <lineage>
        <taxon>Eukaryota</taxon>
        <taxon>Fungi</taxon>
        <taxon>Dikarya</taxon>
        <taxon>Basidiomycota</taxon>
        <taxon>Wallemiomycotina</taxon>
        <taxon>Wallemiomycetes</taxon>
        <taxon>Wallemiales</taxon>
        <taxon>Wallemiaceae</taxon>
        <taxon>Wallemia</taxon>
    </lineage>
</organism>
<sequence length="93" mass="10450">MKYYAFVILHFILLFSGHTETITKYGKEACSGSDICVMDQYSLSSFSKQSVVEEPDVRINTSGLFTGLNDEEYNQLLSKGYSNDMRGLGSAWD</sequence>
<dbReference type="Proteomes" id="UP000305362">
    <property type="component" value="Unassembled WGS sequence"/>
</dbReference>
<feature type="chain" id="PRO_5044496569" evidence="1">
    <location>
        <begin position="22"/>
        <end position="93"/>
    </location>
</feature>
<evidence type="ECO:0000256" key="1">
    <source>
        <dbReference type="SAM" id="SignalP"/>
    </source>
</evidence>